<dbReference type="OrthoDB" id="4489171at2759"/>
<dbReference type="InterPro" id="IPR055335">
    <property type="entry name" value="Ucp6/RUP1"/>
</dbReference>
<dbReference type="GO" id="GO:0005634">
    <property type="term" value="C:nucleus"/>
    <property type="evidence" value="ECO:0007669"/>
    <property type="project" value="TreeGrafter"/>
</dbReference>
<feature type="coiled-coil region" evidence="1">
    <location>
        <begin position="531"/>
        <end position="565"/>
    </location>
</feature>
<dbReference type="STRING" id="1149755.A0A2J6RYT7"/>
<accession>A0A2J6RYT7</accession>
<dbReference type="EMBL" id="KZ613942">
    <property type="protein sequence ID" value="PMD43684.1"/>
    <property type="molecule type" value="Genomic_DNA"/>
</dbReference>
<evidence type="ECO:0000313" key="3">
    <source>
        <dbReference type="EMBL" id="PMD43684.1"/>
    </source>
</evidence>
<dbReference type="GO" id="GO:0005829">
    <property type="term" value="C:cytosol"/>
    <property type="evidence" value="ECO:0007669"/>
    <property type="project" value="TreeGrafter"/>
</dbReference>
<organism evidence="3 4">
    <name type="scientific">Hyaloscypha variabilis (strain UAMH 11265 / GT02V1 / F)</name>
    <name type="common">Meliniomyces variabilis</name>
    <dbReference type="NCBI Taxonomy" id="1149755"/>
    <lineage>
        <taxon>Eukaryota</taxon>
        <taxon>Fungi</taxon>
        <taxon>Dikarya</taxon>
        <taxon>Ascomycota</taxon>
        <taxon>Pezizomycotina</taxon>
        <taxon>Leotiomycetes</taxon>
        <taxon>Helotiales</taxon>
        <taxon>Hyaloscyphaceae</taxon>
        <taxon>Hyaloscypha</taxon>
        <taxon>Hyaloscypha variabilis</taxon>
    </lineage>
</organism>
<proteinExistence type="predicted"/>
<keyword evidence="1" id="KW-0175">Coiled coil</keyword>
<keyword evidence="4" id="KW-1185">Reference proteome</keyword>
<feature type="region of interest" description="Disordered" evidence="2">
    <location>
        <begin position="95"/>
        <end position="116"/>
    </location>
</feature>
<protein>
    <recommendedName>
        <fullName evidence="5">Ubiquitin interaction domain-containing protein</fullName>
    </recommendedName>
</protein>
<dbReference type="Proteomes" id="UP000235786">
    <property type="component" value="Unassembled WGS sequence"/>
</dbReference>
<reference evidence="3 4" key="1">
    <citation type="submission" date="2016-04" db="EMBL/GenBank/DDBJ databases">
        <title>A degradative enzymes factory behind the ericoid mycorrhizal symbiosis.</title>
        <authorList>
            <consortium name="DOE Joint Genome Institute"/>
            <person name="Martino E."/>
            <person name="Morin E."/>
            <person name="Grelet G."/>
            <person name="Kuo A."/>
            <person name="Kohler A."/>
            <person name="Daghino S."/>
            <person name="Barry K."/>
            <person name="Choi C."/>
            <person name="Cichocki N."/>
            <person name="Clum A."/>
            <person name="Copeland A."/>
            <person name="Hainaut M."/>
            <person name="Haridas S."/>
            <person name="Labutti K."/>
            <person name="Lindquist E."/>
            <person name="Lipzen A."/>
            <person name="Khouja H.-R."/>
            <person name="Murat C."/>
            <person name="Ohm R."/>
            <person name="Olson A."/>
            <person name="Spatafora J."/>
            <person name="Veneault-Fourrey C."/>
            <person name="Henrissat B."/>
            <person name="Grigoriev I."/>
            <person name="Martin F."/>
            <person name="Perotto S."/>
        </authorList>
    </citation>
    <scope>NUCLEOTIDE SEQUENCE [LARGE SCALE GENOMIC DNA]</scope>
    <source>
        <strain evidence="3 4">F</strain>
    </source>
</reference>
<feature type="region of interest" description="Disordered" evidence="2">
    <location>
        <begin position="130"/>
        <end position="149"/>
    </location>
</feature>
<dbReference type="GO" id="GO:0016579">
    <property type="term" value="P:protein deubiquitination"/>
    <property type="evidence" value="ECO:0007669"/>
    <property type="project" value="TreeGrafter"/>
</dbReference>
<dbReference type="PANTHER" id="PTHR39597">
    <property type="entry name" value="UBA DOMAIN-CONTAINING PROTEIN RUP1"/>
    <property type="match status" value="1"/>
</dbReference>
<sequence length="849" mass="95608">MMAGSFQPSRGDIDAFLSLVPDVPESEVVFRLKNNNNNVEQAIGEYFDNAGSGNKYQWNEAEFSSDREGVQNDAGISFNNNAGIAFNIHAADDTGPYGPYPGAPSRPPSRTSNNKSPLSKIIDLTAEHAAADPRTSMSQQDQHDREMEQALSLSRQEYGLPPQESGITGTDQKYFGPATRSQFEYEQGNWGMVPLGKSSAQEIMLDPDPAERKRDLDVPAFLKPSVQENRLNALFTIYHEIPLTRNIFLKPMDVLPTYGYDPEWWTGRNIELPSLSGEDSPDEQTVDRELQRLMAFLDKTDRSYGSAEALANMPDVKQTQRHWDNVEPAVLAAWRQLFAEENHGMVRKVFSKGVESEEQEDTPQGTEFAILDLQVPPEDSHLETFYDITDDMLWPNLLLRGEDFKCPYLSHVADVIAFRFEGNMESYKKIDIPPIWYPDRYLKESRQAALEMRQKKYEVHEALEQASRMEDYLTSYQMKGPGGGKVVKLQDLFKASLRHDEAELEEDELRDDPDLEEITTQRKSRAATVLSAELQKIMAKIDKKLKDLNESKEKAREELRKLSKLYTAPSVNPFDPKLHPYSLRGVSVSKSTMYICRRAEPDLIDMDLDGDAEKAPKGDQWWRIHYATMGSNPVTVEKTTRDQVLEATKNEIRSAILVYASEYAMDMPAVALPKPLETFVRFDNAAFKTELTVPEESQAVGWDTEDSIDSPIDSSQPVGLSSPGKRKYRGSDDESNQYQRVNVTEKELGGSEEAIVDGHLGNGGIMEDIVPTNGKQHEIIVGVDPSLIMKDNEHEGQEMKERGGMPMLSGRKASMQQMSTIDSMDLDQVVEDEHVAEESTAVKRVGFAE</sequence>
<dbReference type="PANTHER" id="PTHR39597:SF1">
    <property type="entry name" value="UBA DOMAIN-CONTAINING PROTEIN RUP1"/>
    <property type="match status" value="1"/>
</dbReference>
<evidence type="ECO:0000256" key="1">
    <source>
        <dbReference type="SAM" id="Coils"/>
    </source>
</evidence>
<evidence type="ECO:0000313" key="4">
    <source>
        <dbReference type="Proteomes" id="UP000235786"/>
    </source>
</evidence>
<name>A0A2J6RYT7_HYAVF</name>
<feature type="compositionally biased region" description="Pro residues" evidence="2">
    <location>
        <begin position="98"/>
        <end position="107"/>
    </location>
</feature>
<gene>
    <name evidence="3" type="ORF">L207DRAFT_510194</name>
</gene>
<feature type="region of interest" description="Disordered" evidence="2">
    <location>
        <begin position="696"/>
        <end position="747"/>
    </location>
</feature>
<dbReference type="AlphaFoldDB" id="A0A2J6RYT7"/>
<evidence type="ECO:0008006" key="5">
    <source>
        <dbReference type="Google" id="ProtNLM"/>
    </source>
</evidence>
<evidence type="ECO:0000256" key="2">
    <source>
        <dbReference type="SAM" id="MobiDB-lite"/>
    </source>
</evidence>